<keyword evidence="3" id="KW-1003">Cell membrane</keyword>
<keyword evidence="10" id="KW-1185">Reference proteome</keyword>
<dbReference type="InterPro" id="IPR045621">
    <property type="entry name" value="BPD_transp_1_N"/>
</dbReference>
<dbReference type="GO" id="GO:0055085">
    <property type="term" value="P:transmembrane transport"/>
    <property type="evidence" value="ECO:0007669"/>
    <property type="project" value="InterPro"/>
</dbReference>
<dbReference type="OrthoDB" id="147639at2"/>
<feature type="transmembrane region" description="Helical" evidence="7">
    <location>
        <begin position="9"/>
        <end position="31"/>
    </location>
</feature>
<dbReference type="PANTHER" id="PTHR30465">
    <property type="entry name" value="INNER MEMBRANE ABC TRANSPORTER"/>
    <property type="match status" value="1"/>
</dbReference>
<feature type="transmembrane region" description="Helical" evidence="7">
    <location>
        <begin position="192"/>
        <end position="214"/>
    </location>
</feature>
<feature type="transmembrane region" description="Helical" evidence="7">
    <location>
        <begin position="253"/>
        <end position="281"/>
    </location>
</feature>
<dbReference type="EMBL" id="FNJB01000008">
    <property type="protein sequence ID" value="SDP31343.1"/>
    <property type="molecule type" value="Genomic_DNA"/>
</dbReference>
<evidence type="ECO:0000259" key="8">
    <source>
        <dbReference type="PROSITE" id="PS50928"/>
    </source>
</evidence>
<reference evidence="10" key="1">
    <citation type="submission" date="2016-10" db="EMBL/GenBank/DDBJ databases">
        <authorList>
            <person name="Varghese N."/>
            <person name="Submissions S."/>
        </authorList>
    </citation>
    <scope>NUCLEOTIDE SEQUENCE [LARGE SCALE GENOMIC DNA]</scope>
    <source>
        <strain evidence="10">IBRC-M 10655</strain>
    </source>
</reference>
<dbReference type="InterPro" id="IPR035906">
    <property type="entry name" value="MetI-like_sf"/>
</dbReference>
<dbReference type="SUPFAM" id="SSF161098">
    <property type="entry name" value="MetI-like"/>
    <property type="match status" value="1"/>
</dbReference>
<evidence type="ECO:0000313" key="9">
    <source>
        <dbReference type="EMBL" id="SDP31343.1"/>
    </source>
</evidence>
<evidence type="ECO:0000256" key="3">
    <source>
        <dbReference type="ARBA" id="ARBA00022475"/>
    </source>
</evidence>
<comment type="similarity">
    <text evidence="7">Belongs to the binding-protein-dependent transport system permease family.</text>
</comment>
<dbReference type="Pfam" id="PF19300">
    <property type="entry name" value="BPD_transp_1_N"/>
    <property type="match status" value="1"/>
</dbReference>
<dbReference type="GO" id="GO:0005886">
    <property type="term" value="C:plasma membrane"/>
    <property type="evidence" value="ECO:0007669"/>
    <property type="project" value="UniProtKB-SubCell"/>
</dbReference>
<evidence type="ECO:0000256" key="7">
    <source>
        <dbReference type="RuleBase" id="RU363032"/>
    </source>
</evidence>
<organism evidence="9 10">
    <name type="scientific">Actinokineospora alba</name>
    <dbReference type="NCBI Taxonomy" id="504798"/>
    <lineage>
        <taxon>Bacteria</taxon>
        <taxon>Bacillati</taxon>
        <taxon>Actinomycetota</taxon>
        <taxon>Actinomycetes</taxon>
        <taxon>Pseudonocardiales</taxon>
        <taxon>Pseudonocardiaceae</taxon>
        <taxon>Actinokineospora</taxon>
    </lineage>
</organism>
<dbReference type="CDD" id="cd06261">
    <property type="entry name" value="TM_PBP2"/>
    <property type="match status" value="1"/>
</dbReference>
<evidence type="ECO:0000256" key="2">
    <source>
        <dbReference type="ARBA" id="ARBA00022448"/>
    </source>
</evidence>
<dbReference type="Proteomes" id="UP000199651">
    <property type="component" value="Unassembled WGS sequence"/>
</dbReference>
<keyword evidence="6 7" id="KW-0472">Membrane</keyword>
<feature type="transmembrane region" description="Helical" evidence="7">
    <location>
        <begin position="130"/>
        <end position="154"/>
    </location>
</feature>
<dbReference type="PROSITE" id="PS50928">
    <property type="entry name" value="ABC_TM1"/>
    <property type="match status" value="1"/>
</dbReference>
<dbReference type="Gene3D" id="1.10.3720.10">
    <property type="entry name" value="MetI-like"/>
    <property type="match status" value="1"/>
</dbReference>
<feature type="transmembrane region" description="Helical" evidence="7">
    <location>
        <begin position="301"/>
        <end position="325"/>
    </location>
</feature>
<dbReference type="InterPro" id="IPR000515">
    <property type="entry name" value="MetI-like"/>
</dbReference>
<keyword evidence="4 7" id="KW-0812">Transmembrane</keyword>
<proteinExistence type="inferred from homology"/>
<dbReference type="STRING" id="504798.SAMN05421871_11362"/>
<protein>
    <submittedName>
        <fullName evidence="9">Peptide/nickel transport system permease protein</fullName>
    </submittedName>
</protein>
<comment type="subcellular location">
    <subcellularLocation>
        <location evidence="1 7">Cell membrane</location>
        <topology evidence="1 7">Multi-pass membrane protein</topology>
    </subcellularLocation>
</comment>
<dbReference type="PANTHER" id="PTHR30465:SF0">
    <property type="entry name" value="OLIGOPEPTIDE TRANSPORT SYSTEM PERMEASE PROTEIN APPB"/>
    <property type="match status" value="1"/>
</dbReference>
<accession>A0A1H0RPE0</accession>
<feature type="domain" description="ABC transmembrane type-1" evidence="8">
    <location>
        <begin position="98"/>
        <end position="322"/>
    </location>
</feature>
<evidence type="ECO:0000313" key="10">
    <source>
        <dbReference type="Proteomes" id="UP000199651"/>
    </source>
</evidence>
<evidence type="ECO:0000256" key="5">
    <source>
        <dbReference type="ARBA" id="ARBA00022989"/>
    </source>
</evidence>
<dbReference type="RefSeq" id="WP_091378435.1">
    <property type="nucleotide sequence ID" value="NZ_FNDV01000013.1"/>
</dbReference>
<name>A0A1H0RPE0_9PSEU</name>
<gene>
    <name evidence="9" type="ORF">SAMN05192558_10862</name>
</gene>
<keyword evidence="5 7" id="KW-1133">Transmembrane helix</keyword>
<keyword evidence="2 7" id="KW-0813">Transport</keyword>
<evidence type="ECO:0000256" key="6">
    <source>
        <dbReference type="ARBA" id="ARBA00023136"/>
    </source>
</evidence>
<dbReference type="Pfam" id="PF00528">
    <property type="entry name" value="BPD_transp_1"/>
    <property type="match status" value="1"/>
</dbReference>
<feature type="transmembrane region" description="Helical" evidence="7">
    <location>
        <begin position="97"/>
        <end position="123"/>
    </location>
</feature>
<evidence type="ECO:0000256" key="4">
    <source>
        <dbReference type="ARBA" id="ARBA00022692"/>
    </source>
</evidence>
<dbReference type="AlphaFoldDB" id="A0A1H0RPE0"/>
<evidence type="ECO:0000256" key="1">
    <source>
        <dbReference type="ARBA" id="ARBA00004651"/>
    </source>
</evidence>
<sequence length="332" mass="36402">MLRYTVRRLLISAPILLVGSMLAFFMVAAAGNPAAELRGRPGVTEAQVKALESSMGLDQPIIVRYWNWLVDFLGGDWGQSIALGQAKVDVFDSTMRALWITVRLVVGAEILAIVLGVTVGVLAAVKQYSFLDYLATSSAFLVFSMPVICVAVILKNYGIQFNNVLESMGLDRWLSTVSPATGGFQGDFGEQVFSYTGTYLLPTLTLTLISFAAYSRFQRASMLETLHSDYVRTARAKGISQSRVIFRHAFRNAMIPVATLFSLNSAALLSGAIVTETVFGWRGMGHLLVQSIRSFDPYMLMGWLMVTATLVVLFNLAADILYGILDPRIRLA</sequence>